<dbReference type="EMBL" id="JAFNME010000007">
    <property type="protein sequence ID" value="MBO1249116.1"/>
    <property type="molecule type" value="Genomic_DNA"/>
</dbReference>
<name>A0A939H001_9BURK</name>
<dbReference type="InterPro" id="IPR021279">
    <property type="entry name" value="DUF2721"/>
</dbReference>
<protein>
    <submittedName>
        <fullName evidence="2">DUF2721 domain-containing protein</fullName>
    </submittedName>
</protein>
<keyword evidence="1" id="KW-0812">Transmembrane</keyword>
<comment type="caution">
    <text evidence="2">The sequence shown here is derived from an EMBL/GenBank/DDBJ whole genome shotgun (WGS) entry which is preliminary data.</text>
</comment>
<evidence type="ECO:0000313" key="2">
    <source>
        <dbReference type="EMBL" id="MBO1249116.1"/>
    </source>
</evidence>
<organism evidence="2 3">
    <name type="scientific">Comamonas denitrificans</name>
    <dbReference type="NCBI Taxonomy" id="117506"/>
    <lineage>
        <taxon>Bacteria</taxon>
        <taxon>Pseudomonadati</taxon>
        <taxon>Pseudomonadota</taxon>
        <taxon>Betaproteobacteria</taxon>
        <taxon>Burkholderiales</taxon>
        <taxon>Comamonadaceae</taxon>
        <taxon>Comamonas</taxon>
    </lineage>
</organism>
<dbReference type="AlphaFoldDB" id="A0A939H001"/>
<dbReference type="Pfam" id="PF11026">
    <property type="entry name" value="DUF2721"/>
    <property type="match status" value="1"/>
</dbReference>
<sequence>MNLGMDTSTVAQNVQLALAPVFFLTAVAGMIAVVAGRLARIVDRARVVELALENASKTTEIEKNLRELRYLHLRGRLSNASIGLLTLCGFLIGLTIIFLFLGQEWGLHGQRMAIFSFLAGVVSFIAALIGFLWETVLAMQLFNSNALEVERHIQREG</sequence>
<feature type="transmembrane region" description="Helical" evidence="1">
    <location>
        <begin position="113"/>
        <end position="133"/>
    </location>
</feature>
<keyword evidence="3" id="KW-1185">Reference proteome</keyword>
<keyword evidence="1" id="KW-0472">Membrane</keyword>
<dbReference type="Proteomes" id="UP000664731">
    <property type="component" value="Unassembled WGS sequence"/>
</dbReference>
<gene>
    <name evidence="2" type="ORF">J1777_04575</name>
</gene>
<evidence type="ECO:0000256" key="1">
    <source>
        <dbReference type="SAM" id="Phobius"/>
    </source>
</evidence>
<accession>A0A939H001</accession>
<keyword evidence="1" id="KW-1133">Transmembrane helix</keyword>
<proteinExistence type="predicted"/>
<feature type="transmembrane region" description="Helical" evidence="1">
    <location>
        <begin position="82"/>
        <end position="101"/>
    </location>
</feature>
<evidence type="ECO:0000313" key="3">
    <source>
        <dbReference type="Proteomes" id="UP000664731"/>
    </source>
</evidence>
<feature type="transmembrane region" description="Helical" evidence="1">
    <location>
        <begin position="16"/>
        <end position="36"/>
    </location>
</feature>
<reference evidence="2" key="1">
    <citation type="submission" date="2021-03" db="EMBL/GenBank/DDBJ databases">
        <title>Comamonas denitrificans.</title>
        <authorList>
            <person name="Finster K."/>
        </authorList>
    </citation>
    <scope>NUCLEOTIDE SEQUENCE</scope>
    <source>
        <strain evidence="2">MM2021_4</strain>
    </source>
</reference>